<accession>A0A5E4PS15</accession>
<dbReference type="GO" id="GO:0046872">
    <property type="term" value="F:metal ion binding"/>
    <property type="evidence" value="ECO:0007669"/>
    <property type="project" value="UniProtKB-KW"/>
</dbReference>
<organism evidence="3 4">
    <name type="scientific">Leptidea sinapis</name>
    <dbReference type="NCBI Taxonomy" id="189913"/>
    <lineage>
        <taxon>Eukaryota</taxon>
        <taxon>Metazoa</taxon>
        <taxon>Ecdysozoa</taxon>
        <taxon>Arthropoda</taxon>
        <taxon>Hexapoda</taxon>
        <taxon>Insecta</taxon>
        <taxon>Pterygota</taxon>
        <taxon>Neoptera</taxon>
        <taxon>Endopterygota</taxon>
        <taxon>Lepidoptera</taxon>
        <taxon>Glossata</taxon>
        <taxon>Ditrysia</taxon>
        <taxon>Papilionoidea</taxon>
        <taxon>Pieridae</taxon>
        <taxon>Dismorphiinae</taxon>
        <taxon>Leptidea</taxon>
    </lineage>
</organism>
<evidence type="ECO:0000313" key="4">
    <source>
        <dbReference type="Proteomes" id="UP000324832"/>
    </source>
</evidence>
<dbReference type="GO" id="GO:0042811">
    <property type="term" value="P:pheromone biosynthetic process"/>
    <property type="evidence" value="ECO:0007669"/>
    <property type="project" value="UniProtKB-ARBA"/>
</dbReference>
<dbReference type="Proteomes" id="UP000324832">
    <property type="component" value="Unassembled WGS sequence"/>
</dbReference>
<evidence type="ECO:0008006" key="5">
    <source>
        <dbReference type="Google" id="ProtNLM"/>
    </source>
</evidence>
<dbReference type="Gene3D" id="1.10.600.10">
    <property type="entry name" value="Farnesyl Diphosphate Synthase"/>
    <property type="match status" value="1"/>
</dbReference>
<dbReference type="InterPro" id="IPR008949">
    <property type="entry name" value="Isoprenoid_synthase_dom_sf"/>
</dbReference>
<dbReference type="SUPFAM" id="SSF48576">
    <property type="entry name" value="Terpenoid synthases"/>
    <property type="match status" value="1"/>
</dbReference>
<dbReference type="PROSITE" id="PS00444">
    <property type="entry name" value="POLYPRENYL_SYNTHASE_2"/>
    <property type="match status" value="1"/>
</dbReference>
<gene>
    <name evidence="3" type="ORF">LSINAPIS_LOCUS1236</name>
</gene>
<keyword evidence="4" id="KW-1185">Reference proteome</keyword>
<sequence>MHVMTLCLEKLLSLGHPMIGKLYCENFLENIRGQGKEIYWREQTGNMFNLAYKVMQLFSNDKRDFTKLVKNLGLYFQLCDDYWNLVNIEALEELPDANIHNKSYKNNTKDVKAETRYFCEDLTEGKFTLPIIHAAQQEGGEVVLNILRQRTRDPDRKKFCVSVLESLGSIKYTRDQIIELEKWLRNEINNFGGNPELSAIIDEMTLYL</sequence>
<name>A0A5E4PS15_9NEOP</name>
<dbReference type="Pfam" id="PF00348">
    <property type="entry name" value="polyprenyl_synt"/>
    <property type="match status" value="2"/>
</dbReference>
<evidence type="ECO:0000256" key="1">
    <source>
        <dbReference type="ARBA" id="ARBA00022723"/>
    </source>
</evidence>
<dbReference type="PANTHER" id="PTHR12001">
    <property type="entry name" value="GERANYLGERANYL PYROPHOSPHATE SYNTHASE"/>
    <property type="match status" value="1"/>
</dbReference>
<dbReference type="AlphaFoldDB" id="A0A5E4PS15"/>
<evidence type="ECO:0000313" key="3">
    <source>
        <dbReference type="EMBL" id="VVC87697.1"/>
    </source>
</evidence>
<dbReference type="EMBL" id="FZQP02000161">
    <property type="protein sequence ID" value="VVC87697.1"/>
    <property type="molecule type" value="Genomic_DNA"/>
</dbReference>
<dbReference type="InterPro" id="IPR000092">
    <property type="entry name" value="Polyprenyl_synt"/>
</dbReference>
<dbReference type="InterPro" id="IPR033749">
    <property type="entry name" value="Polyprenyl_synt_CS"/>
</dbReference>
<keyword evidence="1" id="KW-0479">Metal-binding</keyword>
<reference evidence="3 4" key="1">
    <citation type="submission" date="2017-07" db="EMBL/GenBank/DDBJ databases">
        <authorList>
            <person name="Talla V."/>
            <person name="Backstrom N."/>
        </authorList>
    </citation>
    <scope>NUCLEOTIDE SEQUENCE [LARGE SCALE GENOMIC DNA]</scope>
</reference>
<proteinExistence type="predicted"/>
<protein>
    <recommendedName>
        <fullName evidence="5">Geranylgeranyl pyrophosphate synthase</fullName>
    </recommendedName>
</protein>
<keyword evidence="2" id="KW-0460">Magnesium</keyword>
<evidence type="ECO:0000256" key="2">
    <source>
        <dbReference type="ARBA" id="ARBA00022842"/>
    </source>
</evidence>
<dbReference type="GO" id="GO:0004659">
    <property type="term" value="F:prenyltransferase activity"/>
    <property type="evidence" value="ECO:0007669"/>
    <property type="project" value="InterPro"/>
</dbReference>
<dbReference type="PANTHER" id="PTHR12001:SF44">
    <property type="entry name" value="GERANYLGERANYL PYROPHOSPHATE SYNTHASE"/>
    <property type="match status" value="1"/>
</dbReference>
<dbReference type="GO" id="GO:0008299">
    <property type="term" value="P:isoprenoid biosynthetic process"/>
    <property type="evidence" value="ECO:0007669"/>
    <property type="project" value="InterPro"/>
</dbReference>